<dbReference type="KEGG" id="psai:C3B54_111425"/>
<gene>
    <name evidence="1" type="ORF">C3B54_111425</name>
</gene>
<protein>
    <submittedName>
        <fullName evidence="1">Peroxide stress protein YaaA</fullName>
    </submittedName>
</protein>
<reference evidence="1 2" key="1">
    <citation type="submission" date="2018-02" db="EMBL/GenBank/DDBJ databases">
        <title>Complete genome of the streamlined marine actinobacterium Pontimonas salivibrio CL-TW6 adapted to coastal planktonic lifestype.</title>
        <authorList>
            <person name="Cho B.C."/>
            <person name="Hardies S.C."/>
            <person name="Jang G.I."/>
            <person name="Hwang C.Y."/>
        </authorList>
    </citation>
    <scope>NUCLEOTIDE SEQUENCE [LARGE SCALE GENOMIC DNA]</scope>
    <source>
        <strain evidence="1 2">CL-TW6</strain>
    </source>
</reference>
<dbReference type="Proteomes" id="UP000243077">
    <property type="component" value="Chromosome"/>
</dbReference>
<keyword evidence="2" id="KW-1185">Reference proteome</keyword>
<proteinExistence type="predicted"/>
<dbReference type="GO" id="GO:0005829">
    <property type="term" value="C:cytosol"/>
    <property type="evidence" value="ECO:0007669"/>
    <property type="project" value="TreeGrafter"/>
</dbReference>
<sequence>MRIVLPPSETKTPGGLDSSHLEWEQLALPDLTSVRQAIAEDLVALSLDPDATKKALGLGAKGDEWIVANRELLSSPVMPAIHRYTGVLFDALDISGLDAAASAHAAESLWLFSALFGPLRAMNPIPRYRLSFDSKLPGESLKSRWQPHAEQIWADDFTIDLRSEGYRALAPLPEGTGVFIRVVKDLDRGAAVGHANKATKGKMVRDLLTSNAHIDSAGKLLDWGGAHGWHFAEVPDNAGELYLVVG</sequence>
<organism evidence="1 2">
    <name type="scientific">Pontimonas salivibrio</name>
    <dbReference type="NCBI Taxonomy" id="1159327"/>
    <lineage>
        <taxon>Bacteria</taxon>
        <taxon>Bacillati</taxon>
        <taxon>Actinomycetota</taxon>
        <taxon>Actinomycetes</taxon>
        <taxon>Micrococcales</taxon>
        <taxon>Microbacteriaceae</taxon>
        <taxon>Pontimonas</taxon>
    </lineage>
</organism>
<name>A0A2L2BRS9_9MICO</name>
<dbReference type="AlphaFoldDB" id="A0A2L2BRS9"/>
<dbReference type="EMBL" id="CP026923">
    <property type="protein sequence ID" value="AVG24368.1"/>
    <property type="molecule type" value="Genomic_DNA"/>
</dbReference>
<dbReference type="PANTHER" id="PTHR30283:SF4">
    <property type="entry name" value="PEROXIDE STRESS RESISTANCE PROTEIN YAAA"/>
    <property type="match status" value="1"/>
</dbReference>
<dbReference type="OrthoDB" id="3210767at2"/>
<dbReference type="PANTHER" id="PTHR30283">
    <property type="entry name" value="PEROXIDE STRESS RESPONSE PROTEIN YAAA"/>
    <property type="match status" value="1"/>
</dbReference>
<dbReference type="InterPro" id="IPR005583">
    <property type="entry name" value="YaaA"/>
</dbReference>
<dbReference type="GO" id="GO:0033194">
    <property type="term" value="P:response to hydroperoxide"/>
    <property type="evidence" value="ECO:0007669"/>
    <property type="project" value="TreeGrafter"/>
</dbReference>
<dbReference type="Pfam" id="PF03883">
    <property type="entry name" value="H2O2_YaaD"/>
    <property type="match status" value="1"/>
</dbReference>
<accession>A0A2L2BRS9</accession>
<evidence type="ECO:0000313" key="1">
    <source>
        <dbReference type="EMBL" id="AVG24368.1"/>
    </source>
</evidence>
<dbReference type="RefSeq" id="WP_104913853.1">
    <property type="nucleotide sequence ID" value="NZ_CP026923.1"/>
</dbReference>
<evidence type="ECO:0000313" key="2">
    <source>
        <dbReference type="Proteomes" id="UP000243077"/>
    </source>
</evidence>